<evidence type="ECO:0000313" key="1">
    <source>
        <dbReference type="EMBL" id="KAF5802813.1"/>
    </source>
</evidence>
<sequence>MLMQVRVCWVHIRTNRVEIWWCLLSFRLMEYCWKWFRTLETRLNLIASFVMLCFVA</sequence>
<dbReference type="AlphaFoldDB" id="A0A251UJJ6"/>
<organism evidence="2 3">
    <name type="scientific">Helianthus annuus</name>
    <name type="common">Common sunflower</name>
    <dbReference type="NCBI Taxonomy" id="4232"/>
    <lineage>
        <taxon>Eukaryota</taxon>
        <taxon>Viridiplantae</taxon>
        <taxon>Streptophyta</taxon>
        <taxon>Embryophyta</taxon>
        <taxon>Tracheophyta</taxon>
        <taxon>Spermatophyta</taxon>
        <taxon>Magnoliopsida</taxon>
        <taxon>eudicotyledons</taxon>
        <taxon>Gunneridae</taxon>
        <taxon>Pentapetalae</taxon>
        <taxon>asterids</taxon>
        <taxon>campanulids</taxon>
        <taxon>Asterales</taxon>
        <taxon>Asteraceae</taxon>
        <taxon>Asteroideae</taxon>
        <taxon>Heliantheae alliance</taxon>
        <taxon>Heliantheae</taxon>
        <taxon>Helianthus</taxon>
    </lineage>
</organism>
<keyword evidence="3" id="KW-1185">Reference proteome</keyword>
<dbReference type="EMBL" id="CM007895">
    <property type="protein sequence ID" value="OTG23229.1"/>
    <property type="molecule type" value="Genomic_DNA"/>
</dbReference>
<reference evidence="1 3" key="1">
    <citation type="journal article" date="2017" name="Nature">
        <title>The sunflower genome provides insights into oil metabolism, flowering and Asterid evolution.</title>
        <authorList>
            <person name="Badouin H."/>
            <person name="Gouzy J."/>
            <person name="Grassa C.J."/>
            <person name="Murat F."/>
            <person name="Staton S.E."/>
            <person name="Cottret L."/>
            <person name="Lelandais-Briere C."/>
            <person name="Owens G.L."/>
            <person name="Carrere S."/>
            <person name="Mayjonade B."/>
            <person name="Legrand L."/>
            <person name="Gill N."/>
            <person name="Kane N.C."/>
            <person name="Bowers J.E."/>
            <person name="Hubner S."/>
            <person name="Bellec A."/>
            <person name="Berard A."/>
            <person name="Berges H."/>
            <person name="Blanchet N."/>
            <person name="Boniface M.C."/>
            <person name="Brunel D."/>
            <person name="Catrice O."/>
            <person name="Chaidir N."/>
            <person name="Claudel C."/>
            <person name="Donnadieu C."/>
            <person name="Faraut T."/>
            <person name="Fievet G."/>
            <person name="Helmstetter N."/>
            <person name="King M."/>
            <person name="Knapp S.J."/>
            <person name="Lai Z."/>
            <person name="Le Paslier M.C."/>
            <person name="Lippi Y."/>
            <person name="Lorenzon L."/>
            <person name="Mandel J.R."/>
            <person name="Marage G."/>
            <person name="Marchand G."/>
            <person name="Marquand E."/>
            <person name="Bret-Mestries E."/>
            <person name="Morien E."/>
            <person name="Nambeesan S."/>
            <person name="Nguyen T."/>
            <person name="Pegot-Espagnet P."/>
            <person name="Pouilly N."/>
            <person name="Raftis F."/>
            <person name="Sallet E."/>
            <person name="Schiex T."/>
            <person name="Thomas J."/>
            <person name="Vandecasteele C."/>
            <person name="Vares D."/>
            <person name="Vear F."/>
            <person name="Vautrin S."/>
            <person name="Crespi M."/>
            <person name="Mangin B."/>
            <person name="Burke J.M."/>
            <person name="Salse J."/>
            <person name="Munos S."/>
            <person name="Vincourt P."/>
            <person name="Rieseberg L.H."/>
            <person name="Langlade N.B."/>
        </authorList>
    </citation>
    <scope>NUCLEOTIDE SEQUENCE [LARGE SCALE GENOMIC DNA]</scope>
    <source>
        <strain evidence="3">cv. SF193</strain>
        <tissue evidence="1">Leaves</tissue>
    </source>
</reference>
<dbReference type="InParanoid" id="A0A251UJJ6"/>
<name>A0A251UJJ6_HELAN</name>
<dbReference type="Proteomes" id="UP000215914">
    <property type="component" value="Chromosome 6"/>
</dbReference>
<reference evidence="2" key="2">
    <citation type="submission" date="2017-02" db="EMBL/GenBank/DDBJ databases">
        <title>Sunflower complete genome.</title>
        <authorList>
            <person name="Langlade N."/>
            <person name="Munos S."/>
        </authorList>
    </citation>
    <scope>NUCLEOTIDE SEQUENCE [LARGE SCALE GENOMIC DNA]</scope>
    <source>
        <tissue evidence="2">Leaves</tissue>
    </source>
</reference>
<proteinExistence type="predicted"/>
<reference evidence="1" key="3">
    <citation type="submission" date="2020-06" db="EMBL/GenBank/DDBJ databases">
        <title>Helianthus annuus Genome sequencing and assembly Release 2.</title>
        <authorList>
            <person name="Gouzy J."/>
            <person name="Langlade N."/>
            <person name="Munos S."/>
        </authorList>
    </citation>
    <scope>NUCLEOTIDE SEQUENCE</scope>
    <source>
        <tissue evidence="1">Leaves</tissue>
    </source>
</reference>
<dbReference type="Gramene" id="mRNA:HanXRQr2_Chr06g0263911">
    <property type="protein sequence ID" value="mRNA:HanXRQr2_Chr06g0263911"/>
    <property type="gene ID" value="HanXRQr2_Chr06g0263911"/>
</dbReference>
<dbReference type="EMBL" id="MNCJ02000321">
    <property type="protein sequence ID" value="KAF5802813.1"/>
    <property type="molecule type" value="Genomic_DNA"/>
</dbReference>
<accession>A0A251UJJ6</accession>
<evidence type="ECO:0000313" key="2">
    <source>
        <dbReference type="EMBL" id="OTG23229.1"/>
    </source>
</evidence>
<gene>
    <name evidence="2" type="ORF">HannXRQ_Chr06g0180111</name>
    <name evidence="1" type="ORF">HanXRQr2_Chr06g0263911</name>
</gene>
<evidence type="ECO:0000313" key="3">
    <source>
        <dbReference type="Proteomes" id="UP000215914"/>
    </source>
</evidence>
<protein>
    <submittedName>
        <fullName evidence="2">Uncharacterized protein</fullName>
    </submittedName>
</protein>